<reference evidence="2" key="1">
    <citation type="submission" date="2012-02" db="EMBL/GenBank/DDBJ databases">
        <title>Complete genome sequence of Rickettsia philipii strain 364D.</title>
        <authorList>
            <person name="Johnson S.L."/>
            <person name="Munk A.C."/>
            <person name="Han S."/>
            <person name="Bruce D.C."/>
            <person name="Dasch G.A."/>
        </authorList>
    </citation>
    <scope>NUCLEOTIDE SEQUENCE [LARGE SCALE GENOMIC DNA]</scope>
    <source>
        <strain evidence="2">364D</strain>
    </source>
</reference>
<name>H6PUC0_RICP3</name>
<dbReference type="OrthoDB" id="7167277at2"/>
<dbReference type="AlphaFoldDB" id="H6PUC0"/>
<proteinExistence type="predicted"/>
<dbReference type="EMBL" id="CP003308">
    <property type="protein sequence ID" value="AFB26467.1"/>
    <property type="molecule type" value="Genomic_DNA"/>
</dbReference>
<sequence length="209" mass="24194">MIPKQLVPYMVFHVGFADENPTHGLFNDNNNSNLQNFAYAFRTRLNSKIIKENDTPLQNRRFDALGRLIQYNSQCSAVCFDGKQILVAFNELHNSSVNTNKVEQIETHTTKVFKYLQDYATYTALPTEEQKNFLQQQNLSTQRKALLLDVAQYYYKNNSDHKDILPRILQELEKYPNNNQEVQQKVCNVTSVSPKVVKAVARASRDLMK</sequence>
<protein>
    <submittedName>
        <fullName evidence="1">Uncharacterized protein</fullName>
    </submittedName>
</protein>
<dbReference type="HOGENOM" id="CLU_1314600_0_0_5"/>
<accession>H6PUC0</accession>
<dbReference type="KEGG" id="rph:RSA_04605"/>
<dbReference type="RefSeq" id="WP_014364831.1">
    <property type="nucleotide sequence ID" value="NC_016930.1"/>
</dbReference>
<organism evidence="1 2">
    <name type="scientific">Rickettsia philipii (strain 364D)</name>
    <dbReference type="NCBI Taxonomy" id="481009"/>
    <lineage>
        <taxon>Bacteria</taxon>
        <taxon>Pseudomonadati</taxon>
        <taxon>Pseudomonadota</taxon>
        <taxon>Alphaproteobacteria</taxon>
        <taxon>Rickettsiales</taxon>
        <taxon>Rickettsiaceae</taxon>
        <taxon>Rickettsieae</taxon>
        <taxon>Rickettsia</taxon>
        <taxon>spotted fever group</taxon>
    </lineage>
</organism>
<keyword evidence="2" id="KW-1185">Reference proteome</keyword>
<evidence type="ECO:0000313" key="1">
    <source>
        <dbReference type="EMBL" id="AFB26467.1"/>
    </source>
</evidence>
<dbReference type="Proteomes" id="UP000007997">
    <property type="component" value="Chromosome"/>
</dbReference>
<gene>
    <name evidence="1" type="ordered locus">RSA_04605</name>
</gene>
<evidence type="ECO:0000313" key="2">
    <source>
        <dbReference type="Proteomes" id="UP000007997"/>
    </source>
</evidence>